<sequence length="106" mass="11774">MVINWLYRNNELLIWTGAMVWLYTMINPAENAQGWCPFRAAGIDLVPGEGNCMGCGIGRSINAVMHGRFTQSLTYHWAGIPALLAIAARIIKLVTVNYKTQNIIHG</sequence>
<keyword evidence="1" id="KW-0472">Membrane</keyword>
<dbReference type="Pfam" id="PF10825">
    <property type="entry name" value="DUF2752"/>
    <property type="match status" value="1"/>
</dbReference>
<keyword evidence="3" id="KW-1185">Reference proteome</keyword>
<dbReference type="EMBL" id="MBUA01000023">
    <property type="protein sequence ID" value="MBC6491913.1"/>
    <property type="molecule type" value="Genomic_DNA"/>
</dbReference>
<keyword evidence="1" id="KW-0812">Transmembrane</keyword>
<evidence type="ECO:0000313" key="2">
    <source>
        <dbReference type="EMBL" id="MBC6491913.1"/>
    </source>
</evidence>
<feature type="transmembrane region" description="Helical" evidence="1">
    <location>
        <begin position="12"/>
        <end position="29"/>
    </location>
</feature>
<evidence type="ECO:0008006" key="4">
    <source>
        <dbReference type="Google" id="ProtNLM"/>
    </source>
</evidence>
<proteinExistence type="predicted"/>
<dbReference type="InterPro" id="IPR021215">
    <property type="entry name" value="DUF2752"/>
</dbReference>
<dbReference type="Proteomes" id="UP000765802">
    <property type="component" value="Unassembled WGS sequence"/>
</dbReference>
<organism evidence="2 3">
    <name type="scientific">Flavihumibacter stibioxidans</name>
    <dbReference type="NCBI Taxonomy" id="1834163"/>
    <lineage>
        <taxon>Bacteria</taxon>
        <taxon>Pseudomonadati</taxon>
        <taxon>Bacteroidota</taxon>
        <taxon>Chitinophagia</taxon>
        <taxon>Chitinophagales</taxon>
        <taxon>Chitinophagaceae</taxon>
        <taxon>Flavihumibacter</taxon>
    </lineage>
</organism>
<name>A0ABR7MA35_9BACT</name>
<evidence type="ECO:0000313" key="3">
    <source>
        <dbReference type="Proteomes" id="UP000765802"/>
    </source>
</evidence>
<evidence type="ECO:0000256" key="1">
    <source>
        <dbReference type="SAM" id="Phobius"/>
    </source>
</evidence>
<protein>
    <recommendedName>
        <fullName evidence="4">DUF2752 domain-containing protein</fullName>
    </recommendedName>
</protein>
<comment type="caution">
    <text evidence="2">The sequence shown here is derived from an EMBL/GenBank/DDBJ whole genome shotgun (WGS) entry which is preliminary data.</text>
</comment>
<keyword evidence="1" id="KW-1133">Transmembrane helix</keyword>
<dbReference type="RefSeq" id="WP_187257230.1">
    <property type="nucleotide sequence ID" value="NZ_JBHULF010000007.1"/>
</dbReference>
<feature type="transmembrane region" description="Helical" evidence="1">
    <location>
        <begin position="74"/>
        <end position="91"/>
    </location>
</feature>
<reference evidence="2 3" key="1">
    <citation type="submission" date="2016-07" db="EMBL/GenBank/DDBJ databases">
        <title>Genome analysis of Flavihumibacter stibioxidans YS-17.</title>
        <authorList>
            <person name="Shi K."/>
            <person name="Han Y."/>
            <person name="Wang G."/>
        </authorList>
    </citation>
    <scope>NUCLEOTIDE SEQUENCE [LARGE SCALE GENOMIC DNA]</scope>
    <source>
        <strain evidence="2 3">YS-17</strain>
    </source>
</reference>
<gene>
    <name evidence="2" type="ORF">BC349_12695</name>
</gene>
<accession>A0ABR7MA35</accession>